<gene>
    <name evidence="4" type="ORF">Vbra_5939</name>
</gene>
<accession>A0A0G4FT98</accession>
<dbReference type="PANTHER" id="PTHR31650:SF1">
    <property type="entry name" value="WAX ESTER SYNTHASE_DIACYLGLYCEROL ACYLTRANSFERASE 4-RELATED"/>
    <property type="match status" value="1"/>
</dbReference>
<feature type="compositionally biased region" description="Polar residues" evidence="1">
    <location>
        <begin position="540"/>
        <end position="562"/>
    </location>
</feature>
<feature type="region of interest" description="Disordered" evidence="1">
    <location>
        <begin position="589"/>
        <end position="608"/>
    </location>
</feature>
<protein>
    <recommendedName>
        <fullName evidence="3">O-acyltransferase WSD1 C-terminal domain-containing protein</fullName>
    </recommendedName>
</protein>
<dbReference type="Pfam" id="PF06974">
    <property type="entry name" value="WS_DGAT_C"/>
    <property type="match status" value="1"/>
</dbReference>
<dbReference type="GO" id="GO:0008374">
    <property type="term" value="F:O-acyltransferase activity"/>
    <property type="evidence" value="ECO:0007669"/>
    <property type="project" value="InterPro"/>
</dbReference>
<feature type="region of interest" description="Disordered" evidence="1">
    <location>
        <begin position="376"/>
        <end position="446"/>
    </location>
</feature>
<feature type="transmembrane region" description="Helical" evidence="2">
    <location>
        <begin position="823"/>
        <end position="847"/>
    </location>
</feature>
<keyword evidence="2" id="KW-0812">Transmembrane</keyword>
<feature type="compositionally biased region" description="Low complexity" evidence="1">
    <location>
        <begin position="494"/>
        <end position="503"/>
    </location>
</feature>
<feature type="compositionally biased region" description="Basic and acidic residues" evidence="1">
    <location>
        <begin position="378"/>
        <end position="390"/>
    </location>
</feature>
<feature type="transmembrane region" description="Helical" evidence="2">
    <location>
        <begin position="9"/>
        <end position="33"/>
    </location>
</feature>
<feature type="compositionally biased region" description="Polar residues" evidence="1">
    <location>
        <begin position="57"/>
        <end position="68"/>
    </location>
</feature>
<feature type="region of interest" description="Disordered" evidence="1">
    <location>
        <begin position="278"/>
        <end position="305"/>
    </location>
</feature>
<dbReference type="PANTHER" id="PTHR31650">
    <property type="entry name" value="O-ACYLTRANSFERASE (WSD1-LIKE) FAMILY PROTEIN"/>
    <property type="match status" value="1"/>
</dbReference>
<dbReference type="EMBL" id="CDMY01000494">
    <property type="protein sequence ID" value="CEM17703.1"/>
    <property type="molecule type" value="Genomic_DNA"/>
</dbReference>
<keyword evidence="5" id="KW-1185">Reference proteome</keyword>
<feature type="region of interest" description="Disordered" evidence="1">
    <location>
        <begin position="470"/>
        <end position="565"/>
    </location>
</feature>
<dbReference type="InParanoid" id="A0A0G4FT98"/>
<dbReference type="InterPro" id="IPR009721">
    <property type="entry name" value="O-acyltransferase_WSD1_C"/>
</dbReference>
<feature type="compositionally biased region" description="Polar residues" evidence="1">
    <location>
        <begin position="470"/>
        <end position="481"/>
    </location>
</feature>
<feature type="region of interest" description="Disordered" evidence="1">
    <location>
        <begin position="54"/>
        <end position="76"/>
    </location>
</feature>
<evidence type="ECO:0000259" key="3">
    <source>
        <dbReference type="Pfam" id="PF06974"/>
    </source>
</evidence>
<reference evidence="4 5" key="1">
    <citation type="submission" date="2014-11" db="EMBL/GenBank/DDBJ databases">
        <authorList>
            <person name="Zhu J."/>
            <person name="Qi W."/>
            <person name="Song R."/>
        </authorList>
    </citation>
    <scope>NUCLEOTIDE SEQUENCE [LARGE SCALE GENOMIC DNA]</scope>
</reference>
<dbReference type="Proteomes" id="UP000041254">
    <property type="component" value="Unassembled WGS sequence"/>
</dbReference>
<dbReference type="OrthoDB" id="619536at2759"/>
<evidence type="ECO:0000313" key="4">
    <source>
        <dbReference type="EMBL" id="CEM17703.1"/>
    </source>
</evidence>
<feature type="compositionally biased region" description="Basic and acidic residues" evidence="1">
    <location>
        <begin position="422"/>
        <end position="431"/>
    </location>
</feature>
<dbReference type="GO" id="GO:0019432">
    <property type="term" value="P:triglyceride biosynthetic process"/>
    <property type="evidence" value="ECO:0007669"/>
    <property type="project" value="TreeGrafter"/>
</dbReference>
<evidence type="ECO:0000256" key="2">
    <source>
        <dbReference type="SAM" id="Phobius"/>
    </source>
</evidence>
<organism evidence="4 5">
    <name type="scientific">Vitrella brassicaformis (strain CCMP3155)</name>
    <dbReference type="NCBI Taxonomy" id="1169540"/>
    <lineage>
        <taxon>Eukaryota</taxon>
        <taxon>Sar</taxon>
        <taxon>Alveolata</taxon>
        <taxon>Colpodellida</taxon>
        <taxon>Vitrellaceae</taxon>
        <taxon>Vitrella</taxon>
    </lineage>
</organism>
<proteinExistence type="predicted"/>
<feature type="domain" description="O-acyltransferase WSD1 C-terminal" evidence="3">
    <location>
        <begin position="826"/>
        <end position="930"/>
    </location>
</feature>
<keyword evidence="2" id="KW-0472">Membrane</keyword>
<evidence type="ECO:0000256" key="1">
    <source>
        <dbReference type="SAM" id="MobiDB-lite"/>
    </source>
</evidence>
<dbReference type="VEuPathDB" id="CryptoDB:Vbra_5939"/>
<sequence>MGLFRCFTLVWDITVLIAAISIFTGPLTFFFVARAVVNKLYSLLICRRNARTRSSNKRGQQSDSSNGNGVPPPPTDRIPLDGQEDYLWRQPHFIITGCFICGNVPHKEIQKLVTDRWLNATTAADGPSSGDEERVVLKHPRLRCRVERQLWRYCWVPQDDVDIDYHVSAVPLDEVVRGGGPHRVVKRGDLEAFVAEVNNKPLHKEHPPWRLHVLENVMLDDPLFAYADHSSAPGEDQTSDGVFRGPFTVLIARYHHTLADGIALVEIHTNDLLDPPSIMSPSLVPSPDISPSPSPAPSRPAMKRRGPSLLSRIRPLLRLWRAPSLLLQSCTWPVERSWDAPSMRRPLASNQRRVSLPVRVSLQEVKSIKDYFNSGQHEQWKSGKGDDDKKKRCRESLFGCGTRQRKGPIYSRETTGTTSSDEEPKSPDEPKSPVYVPPVAGRSWGSQSMTVNDVMTACLVGAYTRYAQHQQQQEDTINHSGSGERRPRPGSYLTTDTPVTTPTLMDGDLRRGSVADSTGTGETLDVSRLPSLATPLTAASPKSTNEASSSSVNAPQLGSAVSSPMAFPPLSEPTAVMAPSYGTLTPQGCTTPVAASHTRKDTIRTSRSLPSLRSALFAPCPARHHPHDRSRPSFLSSLRSCLSPERTPLQRSPHRASTTDGSANRGFPFCLPLFFPSMSNESVSTRTGDSSDKAALSPGRRSWFARSTDPKPVRLQDEMRLLVAVNKRKAGQTGDGLRNVYGGGILPFPTCVESSSVERLCRVTAQMAKYKEGSGKAGGTRATETSGWLDILGCAKRLRAKGKGWRRMSEEEQRAAGKVYSGVLLPAFMAFEILMYAFPGWVFCAIFKRFTRKISCVMTNVPGPTTQRVFGGLPVYDLFFFVPIPYEVGVGLAVFSYHDHMLVAVQADTHALRRPDLLAKCWLEEFQQLKAETVGLDRTK</sequence>
<dbReference type="AlphaFoldDB" id="A0A0G4FT98"/>
<evidence type="ECO:0000313" key="5">
    <source>
        <dbReference type="Proteomes" id="UP000041254"/>
    </source>
</evidence>
<name>A0A0G4FT98_VITBC</name>
<dbReference type="GO" id="GO:0005886">
    <property type="term" value="C:plasma membrane"/>
    <property type="evidence" value="ECO:0007669"/>
    <property type="project" value="TreeGrafter"/>
</dbReference>
<dbReference type="InterPro" id="IPR045034">
    <property type="entry name" value="O-acyltransferase_WSD1-like"/>
</dbReference>
<keyword evidence="2" id="KW-1133">Transmembrane helix</keyword>
<feature type="region of interest" description="Disordered" evidence="1">
    <location>
        <begin position="681"/>
        <end position="709"/>
    </location>
</feature>
<feature type="compositionally biased region" description="Pro residues" evidence="1">
    <location>
        <begin position="288"/>
        <end position="298"/>
    </location>
</feature>